<protein>
    <submittedName>
        <fullName evidence="1">SCAN domain-containing protein 3</fullName>
    </submittedName>
</protein>
<dbReference type="Proteomes" id="UP000054630">
    <property type="component" value="Unassembled WGS sequence"/>
</dbReference>
<gene>
    <name evidence="1" type="primary">SCAND3</name>
    <name evidence="1" type="ORF">T07_11071</name>
</gene>
<comment type="caution">
    <text evidence="1">The sequence shown here is derived from an EMBL/GenBank/DDBJ whole genome shotgun (WGS) entry which is preliminary data.</text>
</comment>
<organism evidence="1 2">
    <name type="scientific">Trichinella nelsoni</name>
    <dbReference type="NCBI Taxonomy" id="6336"/>
    <lineage>
        <taxon>Eukaryota</taxon>
        <taxon>Metazoa</taxon>
        <taxon>Ecdysozoa</taxon>
        <taxon>Nematoda</taxon>
        <taxon>Enoplea</taxon>
        <taxon>Dorylaimia</taxon>
        <taxon>Trichinellida</taxon>
        <taxon>Trichinellidae</taxon>
        <taxon>Trichinella</taxon>
    </lineage>
</organism>
<sequence>MDESTLPRNEALLFVSLLTKNLLTVATDGAPAMIGCHSKFIPQLKNAATDVLAVHCVIHRQHLGAKRLTKRLNCSLGYPIAAINKIRSILLNDRLFSQLCEQNDEEFNRLQMRTEVRFVS</sequence>
<name>A0A0V0RJX3_9BILA</name>
<reference evidence="1 2" key="1">
    <citation type="submission" date="2015-01" db="EMBL/GenBank/DDBJ databases">
        <title>Evolution of Trichinella species and genotypes.</title>
        <authorList>
            <person name="Korhonen P.K."/>
            <person name="Edoardo P."/>
            <person name="Giuseppe L.R."/>
            <person name="Gasser R.B."/>
        </authorList>
    </citation>
    <scope>NUCLEOTIDE SEQUENCE [LARGE SCALE GENOMIC DNA]</scope>
    <source>
        <strain evidence="1">ISS37</strain>
    </source>
</reference>
<proteinExistence type="predicted"/>
<accession>A0A0V0RJX3</accession>
<dbReference type="PANTHER" id="PTHR45913">
    <property type="entry name" value="EPM2A-INTERACTING PROTEIN 1"/>
    <property type="match status" value="1"/>
</dbReference>
<evidence type="ECO:0000313" key="2">
    <source>
        <dbReference type="Proteomes" id="UP000054630"/>
    </source>
</evidence>
<dbReference type="AlphaFoldDB" id="A0A0V0RJX3"/>
<dbReference type="EMBL" id="JYDL01000154">
    <property type="protein sequence ID" value="KRX14634.1"/>
    <property type="molecule type" value="Genomic_DNA"/>
</dbReference>
<evidence type="ECO:0000313" key="1">
    <source>
        <dbReference type="EMBL" id="KRX14634.1"/>
    </source>
</evidence>
<dbReference type="OrthoDB" id="10068674at2759"/>
<dbReference type="STRING" id="6336.A0A0V0RJX3"/>
<keyword evidence="2" id="KW-1185">Reference proteome</keyword>
<dbReference type="PANTHER" id="PTHR45913:SF22">
    <property type="entry name" value="SCAN BOX DOMAIN-CONTAINING PROTEIN"/>
    <property type="match status" value="1"/>
</dbReference>